<feature type="domain" description="C2HC/C3H-type" evidence="6">
    <location>
        <begin position="233"/>
        <end position="262"/>
    </location>
</feature>
<evidence type="ECO:0000259" key="6">
    <source>
        <dbReference type="PROSITE" id="PS52027"/>
    </source>
</evidence>
<evidence type="ECO:0000256" key="1">
    <source>
        <dbReference type="ARBA" id="ARBA00022723"/>
    </source>
</evidence>
<evidence type="ECO:0000313" key="7">
    <source>
        <dbReference type="EMBL" id="CDJ55969.1"/>
    </source>
</evidence>
<gene>
    <name evidence="7" type="ORF">EMWEY_00002060</name>
</gene>
<dbReference type="AlphaFoldDB" id="U6M0I3"/>
<keyword evidence="1" id="KW-0479">Metal-binding</keyword>
<dbReference type="Pfam" id="PF13913">
    <property type="entry name" value="zf-C2HC_2"/>
    <property type="match status" value="1"/>
</dbReference>
<dbReference type="GeneID" id="25334192"/>
<dbReference type="PROSITE" id="PS52027">
    <property type="entry name" value="ZF_C2HC_C3H"/>
    <property type="match status" value="1"/>
</dbReference>
<reference evidence="7" key="2">
    <citation type="submission" date="2013-10" db="EMBL/GenBank/DDBJ databases">
        <authorList>
            <person name="Aslett M."/>
        </authorList>
    </citation>
    <scope>NUCLEOTIDE SEQUENCE [LARGE SCALE GENOMIC DNA]</scope>
    <source>
        <strain evidence="7">Weybridge</strain>
    </source>
</reference>
<dbReference type="EMBL" id="HG718749">
    <property type="protein sequence ID" value="CDJ55969.1"/>
    <property type="molecule type" value="Genomic_DNA"/>
</dbReference>
<reference evidence="7" key="1">
    <citation type="submission" date="2013-10" db="EMBL/GenBank/DDBJ databases">
        <title>Genomic analysis of the causative agents of coccidiosis in chickens.</title>
        <authorList>
            <person name="Reid A.J."/>
            <person name="Blake D."/>
            <person name="Billington K."/>
            <person name="Browne H."/>
            <person name="Dunn M."/>
            <person name="Hung S."/>
            <person name="Kawahara F."/>
            <person name="Miranda-Saavedra D."/>
            <person name="Mourier T."/>
            <person name="Nagra H."/>
            <person name="Otto T.D."/>
            <person name="Rawlings N."/>
            <person name="Sanchez A."/>
            <person name="Sanders M."/>
            <person name="Subramaniam C."/>
            <person name="Tay Y."/>
            <person name="Dear P."/>
            <person name="Doerig C."/>
            <person name="Gruber A."/>
            <person name="Parkinson J."/>
            <person name="Shirley M."/>
            <person name="Wan K.L."/>
            <person name="Berriman M."/>
            <person name="Tomley F."/>
            <person name="Pain A."/>
        </authorList>
    </citation>
    <scope>NUCLEOTIDE SEQUENCE [LARGE SCALE GENOMIC DNA]</scope>
    <source>
        <strain evidence="7">Weybridge</strain>
    </source>
</reference>
<dbReference type="InterPro" id="IPR049899">
    <property type="entry name" value="Znf_C2HC_C3H"/>
</dbReference>
<evidence type="ECO:0000256" key="2">
    <source>
        <dbReference type="ARBA" id="ARBA00022771"/>
    </source>
</evidence>
<keyword evidence="3" id="KW-0862">Zinc</keyword>
<proteinExistence type="predicted"/>
<dbReference type="GO" id="GO:0008270">
    <property type="term" value="F:zinc ion binding"/>
    <property type="evidence" value="ECO:0007669"/>
    <property type="project" value="UniProtKB-KW"/>
</dbReference>
<dbReference type="Gene3D" id="3.30.160.60">
    <property type="entry name" value="Classic Zinc Finger"/>
    <property type="match status" value="1"/>
</dbReference>
<accession>U6M0I3</accession>
<dbReference type="Proteomes" id="UP000030763">
    <property type="component" value="Unassembled WGS sequence"/>
</dbReference>
<keyword evidence="2 4" id="KW-0863">Zinc-finger</keyword>
<evidence type="ECO:0000256" key="5">
    <source>
        <dbReference type="SAM" id="MobiDB-lite"/>
    </source>
</evidence>
<sequence length="300" mass="32568">MSRPPIFESSSGSVTRGGEEEEHEFLCAEQTAKVSTPHSEGNELLNEARVATRTASFGAVGIATPSCPEGNSGRSPKRSDNFGWPHGPQLPAAWGHGEFQALVAGMKSEHEAPEIERQKTSKEAGQTAPCPSGQPALDTTLSLETKRSSEALGKMPGQKYAPTSSKESPRAVASYPWTHEDTGEKPEFLASRGTFAQAIPQGGYLLDTFLSGSHPSQNESLPVEANNGDEPQEIQECPYCHRTFASKSFDKHVKVCVKVFFTRRKQYDMTRKRLASVVEEAGLPVHSTVQKLRGELSSKP</sequence>
<feature type="compositionally biased region" description="Basic and acidic residues" evidence="5">
    <location>
        <begin position="107"/>
        <end position="122"/>
    </location>
</feature>
<dbReference type="VEuPathDB" id="ToxoDB:EMWEY_00002060"/>
<organism evidence="7 8">
    <name type="scientific">Eimeria maxima</name>
    <name type="common">Coccidian parasite</name>
    <dbReference type="NCBI Taxonomy" id="5804"/>
    <lineage>
        <taxon>Eukaryota</taxon>
        <taxon>Sar</taxon>
        <taxon>Alveolata</taxon>
        <taxon>Apicomplexa</taxon>
        <taxon>Conoidasida</taxon>
        <taxon>Coccidia</taxon>
        <taxon>Eucoccidiorida</taxon>
        <taxon>Eimeriorina</taxon>
        <taxon>Eimeriidae</taxon>
        <taxon>Eimeria</taxon>
    </lineage>
</organism>
<keyword evidence="8" id="KW-1185">Reference proteome</keyword>
<protein>
    <recommendedName>
        <fullName evidence="6">C2HC/C3H-type domain-containing protein</fullName>
    </recommendedName>
</protein>
<evidence type="ECO:0000256" key="3">
    <source>
        <dbReference type="ARBA" id="ARBA00022833"/>
    </source>
</evidence>
<dbReference type="OrthoDB" id="347438at2759"/>
<evidence type="ECO:0000313" key="8">
    <source>
        <dbReference type="Proteomes" id="UP000030763"/>
    </source>
</evidence>
<feature type="region of interest" description="Disordered" evidence="5">
    <location>
        <begin position="1"/>
        <end position="26"/>
    </location>
</feature>
<evidence type="ECO:0000256" key="4">
    <source>
        <dbReference type="PROSITE-ProRule" id="PRU01371"/>
    </source>
</evidence>
<name>U6M0I3_EIMMA</name>
<feature type="region of interest" description="Disordered" evidence="5">
    <location>
        <begin position="59"/>
        <end position="184"/>
    </location>
</feature>
<dbReference type="RefSeq" id="XP_013332619.1">
    <property type="nucleotide sequence ID" value="XM_013477165.1"/>
</dbReference>